<evidence type="ECO:0000313" key="2">
    <source>
        <dbReference type="Proteomes" id="UP000266673"/>
    </source>
</evidence>
<dbReference type="EMBL" id="QKWP01000049">
    <property type="protein sequence ID" value="RIB29028.1"/>
    <property type="molecule type" value="Genomic_DNA"/>
</dbReference>
<keyword evidence="2" id="KW-1185">Reference proteome</keyword>
<organism evidence="1 2">
    <name type="scientific">Gigaspora rosea</name>
    <dbReference type="NCBI Taxonomy" id="44941"/>
    <lineage>
        <taxon>Eukaryota</taxon>
        <taxon>Fungi</taxon>
        <taxon>Fungi incertae sedis</taxon>
        <taxon>Mucoromycota</taxon>
        <taxon>Glomeromycotina</taxon>
        <taxon>Glomeromycetes</taxon>
        <taxon>Diversisporales</taxon>
        <taxon>Gigasporaceae</taxon>
        <taxon>Gigaspora</taxon>
    </lineage>
</organism>
<reference evidence="1 2" key="1">
    <citation type="submission" date="2018-06" db="EMBL/GenBank/DDBJ databases">
        <title>Comparative genomics reveals the genomic features of Rhizophagus irregularis, R. cerebriforme, R. diaphanum and Gigaspora rosea, and their symbiotic lifestyle signature.</title>
        <authorList>
            <person name="Morin E."/>
            <person name="San Clemente H."/>
            <person name="Chen E.C.H."/>
            <person name="De La Providencia I."/>
            <person name="Hainaut M."/>
            <person name="Kuo A."/>
            <person name="Kohler A."/>
            <person name="Murat C."/>
            <person name="Tang N."/>
            <person name="Roy S."/>
            <person name="Loubradou J."/>
            <person name="Henrissat B."/>
            <person name="Grigoriev I.V."/>
            <person name="Corradi N."/>
            <person name="Roux C."/>
            <person name="Martin F.M."/>
        </authorList>
    </citation>
    <scope>NUCLEOTIDE SEQUENCE [LARGE SCALE GENOMIC DNA]</scope>
    <source>
        <strain evidence="1 2">DAOM 194757</strain>
    </source>
</reference>
<comment type="caution">
    <text evidence="1">The sequence shown here is derived from an EMBL/GenBank/DDBJ whole genome shotgun (WGS) entry which is preliminary data.</text>
</comment>
<dbReference type="Proteomes" id="UP000266673">
    <property type="component" value="Unassembled WGS sequence"/>
</dbReference>
<accession>A0A397W487</accession>
<dbReference type="AlphaFoldDB" id="A0A397W487"/>
<sequence>MPRAYSEDLKWRIIYLLYDGYFKKQIGELLYKFTVINKVFRLYKKWGTVINPWRQIPRRRKTFNRDDMNNSDWYLDEIVQEMEVRTTEEELLIDNPLYSGIIDTENIETQKPTLLQTIQKLDEWNEQTNNLCLKRIWDNKYYQERSVLVNEATFTHDILPSLLSFISPGYFKRWDQAQSISAKDRRARKFGDKIGTITRDGNQFEILFVEVSYGPFHPDPELHISKDNIKLGKLGKDSIDRIGKLLNTDELDVLLFTAHNLLHISADLFDPKIDQ</sequence>
<gene>
    <name evidence="1" type="ORF">C2G38_2239175</name>
</gene>
<evidence type="ECO:0000313" key="1">
    <source>
        <dbReference type="EMBL" id="RIB29028.1"/>
    </source>
</evidence>
<name>A0A397W487_9GLOM</name>
<protein>
    <submittedName>
        <fullName evidence="1">Uncharacterized protein</fullName>
    </submittedName>
</protein>
<dbReference type="OrthoDB" id="2394806at2759"/>
<proteinExistence type="predicted"/>